<keyword evidence="1" id="KW-0812">Transmembrane</keyword>
<evidence type="ECO:0008006" key="4">
    <source>
        <dbReference type="Google" id="ProtNLM"/>
    </source>
</evidence>
<gene>
    <name evidence="2" type="ORF">HAHE_14660</name>
</gene>
<organism evidence="2 3">
    <name type="scientific">Haloferula helveola</name>
    <dbReference type="NCBI Taxonomy" id="490095"/>
    <lineage>
        <taxon>Bacteria</taxon>
        <taxon>Pseudomonadati</taxon>
        <taxon>Verrucomicrobiota</taxon>
        <taxon>Verrucomicrobiia</taxon>
        <taxon>Verrucomicrobiales</taxon>
        <taxon>Verrucomicrobiaceae</taxon>
        <taxon>Haloferula</taxon>
    </lineage>
</organism>
<feature type="transmembrane region" description="Helical" evidence="1">
    <location>
        <begin position="65"/>
        <end position="87"/>
    </location>
</feature>
<dbReference type="Proteomes" id="UP001374893">
    <property type="component" value="Chromosome"/>
</dbReference>
<evidence type="ECO:0000313" key="2">
    <source>
        <dbReference type="EMBL" id="BCX47558.1"/>
    </source>
</evidence>
<keyword evidence="3" id="KW-1185">Reference proteome</keyword>
<protein>
    <recommendedName>
        <fullName evidence="4">DUF4190 domain-containing protein</fullName>
    </recommendedName>
</protein>
<keyword evidence="1" id="KW-0472">Membrane</keyword>
<name>A0ABN6H6I2_9BACT</name>
<feature type="transmembrane region" description="Helical" evidence="1">
    <location>
        <begin position="20"/>
        <end position="44"/>
    </location>
</feature>
<reference evidence="2 3" key="1">
    <citation type="submission" date="2021-06" db="EMBL/GenBank/DDBJ databases">
        <title>Complete genome of Haloferula helveola possessing various polysaccharide degrading enzymes.</title>
        <authorList>
            <person name="Takami H."/>
            <person name="Huang C."/>
            <person name="Hamasaki K."/>
        </authorList>
    </citation>
    <scope>NUCLEOTIDE SEQUENCE [LARGE SCALE GENOMIC DNA]</scope>
    <source>
        <strain evidence="2 3">CN-1</strain>
    </source>
</reference>
<proteinExistence type="predicted"/>
<evidence type="ECO:0000313" key="3">
    <source>
        <dbReference type="Proteomes" id="UP001374893"/>
    </source>
</evidence>
<keyword evidence="1" id="KW-1133">Transmembrane helix</keyword>
<accession>A0ABN6H6I2</accession>
<evidence type="ECO:0000256" key="1">
    <source>
        <dbReference type="SAM" id="Phobius"/>
    </source>
</evidence>
<sequence length="90" mass="9617">MGDDVGMRMLLPVGRSGWAIAAGYLGLISLVIVPAPLALIVSIVAVRDIQKSRRTGKPKHGMGRVIFWLIMGGLGTVVLLVILADFFSSR</sequence>
<dbReference type="EMBL" id="AP024702">
    <property type="protein sequence ID" value="BCX47558.1"/>
    <property type="molecule type" value="Genomic_DNA"/>
</dbReference>
<dbReference type="RefSeq" id="WP_338689821.1">
    <property type="nucleotide sequence ID" value="NZ_AP024702.1"/>
</dbReference>